<dbReference type="PROSITE" id="PS01096">
    <property type="entry name" value="PPIC_PPIASE_1"/>
    <property type="match status" value="1"/>
</dbReference>
<sequence length="282" mass="31572">MSAANYRLMRSALGLFDCAPAQLGAEQLEQAREQAAKEQAIEELILRTAEASAVQIDDSDVEQAVEQIVQRFADAREFEQALADNGLDRGALASAIAQELRVNGALERVAEQVPPVSEEEIEQFYRRHPKKFWRDEVRTVRHILITINDDFAENRRASAYQRTSSLADQLSQSSQAVTEHFAQLAERYSECPSAMHGGLIGSLPRGHLYPELDSVLFRMEEGQVKGVVESPMGYHVLLCEQITPPGLVPLEQVREKIAETIQGQRSEQAKRQWIKALQKCGC</sequence>
<evidence type="ECO:0000313" key="8">
    <source>
        <dbReference type="Proteomes" id="UP000218890"/>
    </source>
</evidence>
<dbReference type="EC" id="5.2.1.8" evidence="3"/>
<evidence type="ECO:0000256" key="4">
    <source>
        <dbReference type="ARBA" id="ARBA00023110"/>
    </source>
</evidence>
<evidence type="ECO:0000313" key="7">
    <source>
        <dbReference type="EMBL" id="BAU57912.1"/>
    </source>
</evidence>
<dbReference type="InterPro" id="IPR046357">
    <property type="entry name" value="PPIase_dom_sf"/>
</dbReference>
<dbReference type="PANTHER" id="PTHR47245">
    <property type="entry name" value="PEPTIDYLPROLYL ISOMERASE"/>
    <property type="match status" value="1"/>
</dbReference>
<feature type="domain" description="PpiC" evidence="6">
    <location>
        <begin position="135"/>
        <end position="241"/>
    </location>
</feature>
<dbReference type="Proteomes" id="UP000218890">
    <property type="component" value="Chromosome"/>
</dbReference>
<dbReference type="PROSITE" id="PS50198">
    <property type="entry name" value="PPIC_PPIASE_2"/>
    <property type="match status" value="1"/>
</dbReference>
<dbReference type="Gene3D" id="3.10.50.40">
    <property type="match status" value="1"/>
</dbReference>
<organism evidence="7 8">
    <name type="scientific">Halorhodospira halochloris</name>
    <name type="common">Ectothiorhodospira halochloris</name>
    <dbReference type="NCBI Taxonomy" id="1052"/>
    <lineage>
        <taxon>Bacteria</taxon>
        <taxon>Pseudomonadati</taxon>
        <taxon>Pseudomonadota</taxon>
        <taxon>Gammaproteobacteria</taxon>
        <taxon>Chromatiales</taxon>
        <taxon>Ectothiorhodospiraceae</taxon>
        <taxon>Halorhodospira</taxon>
    </lineage>
</organism>
<dbReference type="InterPro" id="IPR023058">
    <property type="entry name" value="PPIase_PpiC_CS"/>
</dbReference>
<evidence type="ECO:0000259" key="6">
    <source>
        <dbReference type="PROSITE" id="PS50198"/>
    </source>
</evidence>
<dbReference type="OrthoDB" id="9769613at2"/>
<keyword evidence="5 7" id="KW-0413">Isomerase</keyword>
<evidence type="ECO:0000256" key="2">
    <source>
        <dbReference type="ARBA" id="ARBA00007656"/>
    </source>
</evidence>
<evidence type="ECO:0000256" key="5">
    <source>
        <dbReference type="PROSITE-ProRule" id="PRU00278"/>
    </source>
</evidence>
<dbReference type="PANTHER" id="PTHR47245:SF2">
    <property type="entry name" value="PEPTIDYL-PROLYL CIS-TRANS ISOMERASE HP_0175-RELATED"/>
    <property type="match status" value="1"/>
</dbReference>
<keyword evidence="8" id="KW-1185">Reference proteome</keyword>
<dbReference type="AlphaFoldDB" id="A0A120MZV5"/>
<dbReference type="InterPro" id="IPR000297">
    <property type="entry name" value="PPIase_PpiC"/>
</dbReference>
<accession>A0A120MZV5</accession>
<dbReference type="KEGG" id="hhk:HH1059_12160"/>
<dbReference type="SUPFAM" id="SSF109998">
    <property type="entry name" value="Triger factor/SurA peptide-binding domain-like"/>
    <property type="match status" value="1"/>
</dbReference>
<evidence type="ECO:0000256" key="3">
    <source>
        <dbReference type="ARBA" id="ARBA00013194"/>
    </source>
</evidence>
<protein>
    <recommendedName>
        <fullName evidence="3">peptidylprolyl isomerase</fullName>
        <ecNumber evidence="3">5.2.1.8</ecNumber>
    </recommendedName>
</protein>
<keyword evidence="4 5" id="KW-0697">Rotamase</keyword>
<dbReference type="Gene3D" id="1.10.4030.10">
    <property type="entry name" value="Porin chaperone SurA, peptide-binding domain"/>
    <property type="match status" value="1"/>
</dbReference>
<comment type="catalytic activity">
    <reaction evidence="1">
        <text>[protein]-peptidylproline (omega=180) = [protein]-peptidylproline (omega=0)</text>
        <dbReference type="Rhea" id="RHEA:16237"/>
        <dbReference type="Rhea" id="RHEA-COMP:10747"/>
        <dbReference type="Rhea" id="RHEA-COMP:10748"/>
        <dbReference type="ChEBI" id="CHEBI:83833"/>
        <dbReference type="ChEBI" id="CHEBI:83834"/>
        <dbReference type="EC" id="5.2.1.8"/>
    </reaction>
</comment>
<dbReference type="EMBL" id="AP017372">
    <property type="protein sequence ID" value="BAU57912.1"/>
    <property type="molecule type" value="Genomic_DNA"/>
</dbReference>
<dbReference type="NCBIfam" id="TIGR02933">
    <property type="entry name" value="nifM_nitrog"/>
    <property type="match status" value="1"/>
</dbReference>
<reference evidence="7" key="1">
    <citation type="submission" date="2016-02" db="EMBL/GenBank/DDBJ databases">
        <title>Halorhodospira halochloris DSM-1059 complete genome, version 2.</title>
        <authorList>
            <person name="Tsukatani Y."/>
        </authorList>
    </citation>
    <scope>NUCLEOTIDE SEQUENCE</scope>
    <source>
        <strain evidence="7">DSM 1059</strain>
    </source>
</reference>
<dbReference type="InterPro" id="IPR027304">
    <property type="entry name" value="Trigger_fact/SurA_dom_sf"/>
</dbReference>
<dbReference type="Pfam" id="PF00639">
    <property type="entry name" value="Rotamase"/>
    <property type="match status" value="1"/>
</dbReference>
<evidence type="ECO:0000256" key="1">
    <source>
        <dbReference type="ARBA" id="ARBA00000971"/>
    </source>
</evidence>
<name>A0A120MZV5_HALHR</name>
<dbReference type="GO" id="GO:0003755">
    <property type="term" value="F:peptidyl-prolyl cis-trans isomerase activity"/>
    <property type="evidence" value="ECO:0007669"/>
    <property type="project" value="UniProtKB-KW"/>
</dbReference>
<dbReference type="SUPFAM" id="SSF54534">
    <property type="entry name" value="FKBP-like"/>
    <property type="match status" value="1"/>
</dbReference>
<gene>
    <name evidence="7" type="ORF">HH1059_12160</name>
</gene>
<comment type="similarity">
    <text evidence="2">Belongs to the PpiC/parvulin rotamase family.</text>
</comment>
<dbReference type="InterPro" id="IPR014282">
    <property type="entry name" value="Nitrogen_fix_NifM"/>
</dbReference>
<dbReference type="RefSeq" id="WP_096409259.1">
    <property type="nucleotide sequence ID" value="NZ_AP017372.2"/>
</dbReference>
<dbReference type="InterPro" id="IPR050245">
    <property type="entry name" value="PrsA_foldase"/>
</dbReference>
<proteinExistence type="inferred from homology"/>